<keyword evidence="1" id="KW-0472">Membrane</keyword>
<keyword evidence="1" id="KW-0812">Transmembrane</keyword>
<reference evidence="2 3" key="1">
    <citation type="submission" date="2017-03" db="EMBL/GenBank/DDBJ databases">
        <title>Genome Survey of Euroglyphus maynei.</title>
        <authorList>
            <person name="Arlian L.G."/>
            <person name="Morgan M.S."/>
            <person name="Rider S.D."/>
        </authorList>
    </citation>
    <scope>NUCLEOTIDE SEQUENCE [LARGE SCALE GENOMIC DNA]</scope>
    <source>
        <strain evidence="2">Arlian Lab</strain>
        <tissue evidence="2">Whole body</tissue>
    </source>
</reference>
<dbReference type="EMBL" id="MUJZ01068953">
    <property type="protein sequence ID" value="OTF69762.1"/>
    <property type="molecule type" value="Genomic_DNA"/>
</dbReference>
<dbReference type="Proteomes" id="UP000194236">
    <property type="component" value="Unassembled WGS sequence"/>
</dbReference>
<name>A0A1Y3AMU3_EURMA</name>
<accession>A0A1Y3AMU3</accession>
<gene>
    <name evidence="2" type="ORF">BLA29_009954</name>
</gene>
<evidence type="ECO:0000256" key="1">
    <source>
        <dbReference type="SAM" id="Phobius"/>
    </source>
</evidence>
<keyword evidence="1" id="KW-1133">Transmembrane helix</keyword>
<keyword evidence="3" id="KW-1185">Reference proteome</keyword>
<protein>
    <submittedName>
        <fullName evidence="2">Uncharacterized protein</fullName>
    </submittedName>
</protein>
<evidence type="ECO:0000313" key="2">
    <source>
        <dbReference type="EMBL" id="OTF69762.1"/>
    </source>
</evidence>
<comment type="caution">
    <text evidence="2">The sequence shown here is derived from an EMBL/GenBank/DDBJ whole genome shotgun (WGS) entry which is preliminary data.</text>
</comment>
<evidence type="ECO:0000313" key="3">
    <source>
        <dbReference type="Proteomes" id="UP000194236"/>
    </source>
</evidence>
<feature type="transmembrane region" description="Helical" evidence="1">
    <location>
        <begin position="6"/>
        <end position="29"/>
    </location>
</feature>
<sequence length="78" mass="8842">MFVVGFRIIVVVLVVVVVVVVVVVGPIQFPGWRSTTKQYFVQMIHPNEKHLLCIAVVVVVVVVSRLTFYNNDDGKFHF</sequence>
<organism evidence="2 3">
    <name type="scientific">Euroglyphus maynei</name>
    <name type="common">Mayne's house dust mite</name>
    <dbReference type="NCBI Taxonomy" id="6958"/>
    <lineage>
        <taxon>Eukaryota</taxon>
        <taxon>Metazoa</taxon>
        <taxon>Ecdysozoa</taxon>
        <taxon>Arthropoda</taxon>
        <taxon>Chelicerata</taxon>
        <taxon>Arachnida</taxon>
        <taxon>Acari</taxon>
        <taxon>Acariformes</taxon>
        <taxon>Sarcoptiformes</taxon>
        <taxon>Astigmata</taxon>
        <taxon>Psoroptidia</taxon>
        <taxon>Analgoidea</taxon>
        <taxon>Pyroglyphidae</taxon>
        <taxon>Pyroglyphinae</taxon>
        <taxon>Euroglyphus</taxon>
    </lineage>
</organism>
<dbReference type="AlphaFoldDB" id="A0A1Y3AMU3"/>
<proteinExistence type="predicted"/>
<feature type="transmembrane region" description="Helical" evidence="1">
    <location>
        <begin position="50"/>
        <end position="68"/>
    </location>
</feature>